<name>A0A511DC77_9PSEU</name>
<reference evidence="2 3" key="1">
    <citation type="submission" date="2019-07" db="EMBL/GenBank/DDBJ databases">
        <title>Whole genome shotgun sequence of Pseudonocardia asaccharolytica NBRC 16224.</title>
        <authorList>
            <person name="Hosoyama A."/>
            <person name="Uohara A."/>
            <person name="Ohji S."/>
            <person name="Ichikawa N."/>
        </authorList>
    </citation>
    <scope>NUCLEOTIDE SEQUENCE [LARGE SCALE GENOMIC DNA]</scope>
    <source>
        <strain evidence="2 3">NBRC 16224</strain>
    </source>
</reference>
<organism evidence="2 3">
    <name type="scientific">Pseudonocardia asaccharolytica DSM 44247 = NBRC 16224</name>
    <dbReference type="NCBI Taxonomy" id="1123024"/>
    <lineage>
        <taxon>Bacteria</taxon>
        <taxon>Bacillati</taxon>
        <taxon>Actinomycetota</taxon>
        <taxon>Actinomycetes</taxon>
        <taxon>Pseudonocardiales</taxon>
        <taxon>Pseudonocardiaceae</taxon>
        <taxon>Pseudonocardia</taxon>
    </lineage>
</organism>
<proteinExistence type="predicted"/>
<evidence type="ECO:0000256" key="1">
    <source>
        <dbReference type="SAM" id="MobiDB-lite"/>
    </source>
</evidence>
<accession>A0A511DC77</accession>
<keyword evidence="3" id="KW-1185">Reference proteome</keyword>
<sequence length="122" mass="12648">MRTGHGDVAVPDRVGGPVEAGRLAVPPAGDAGDARLGAALHELRAEYRGDDEFLVDPRLVHDAQLGQRRGLPLDLGVQTAEGAARVAGHEPRGVQTGAGIGPPSLQNRAPAPEMPVRCTRSP</sequence>
<feature type="region of interest" description="Disordered" evidence="1">
    <location>
        <begin position="1"/>
        <end position="32"/>
    </location>
</feature>
<evidence type="ECO:0000313" key="3">
    <source>
        <dbReference type="Proteomes" id="UP000321328"/>
    </source>
</evidence>
<dbReference type="AlphaFoldDB" id="A0A511DC77"/>
<dbReference type="Proteomes" id="UP000321328">
    <property type="component" value="Unassembled WGS sequence"/>
</dbReference>
<protein>
    <submittedName>
        <fullName evidence="2">Uncharacterized protein</fullName>
    </submittedName>
</protein>
<gene>
    <name evidence="2" type="ORF">PA7_43950</name>
</gene>
<comment type="caution">
    <text evidence="2">The sequence shown here is derived from an EMBL/GenBank/DDBJ whole genome shotgun (WGS) entry which is preliminary data.</text>
</comment>
<evidence type="ECO:0000313" key="2">
    <source>
        <dbReference type="EMBL" id="GEL20558.1"/>
    </source>
</evidence>
<dbReference type="EMBL" id="BJVI01000077">
    <property type="protein sequence ID" value="GEL20558.1"/>
    <property type="molecule type" value="Genomic_DNA"/>
</dbReference>
<feature type="region of interest" description="Disordered" evidence="1">
    <location>
        <begin position="82"/>
        <end position="122"/>
    </location>
</feature>